<name>A0A0B7AQL2_9EUPU</name>
<protein>
    <submittedName>
        <fullName evidence="1">Uncharacterized protein</fullName>
    </submittedName>
</protein>
<sequence length="67" mass="7945">MAQAKHHKLETAVFGTQMRKTEWVSFETIPVVSRNKLSDTRHQTTNLEWLAKKHIKQMRSKKQHTQC</sequence>
<organism evidence="1">
    <name type="scientific">Arion vulgaris</name>
    <dbReference type="NCBI Taxonomy" id="1028688"/>
    <lineage>
        <taxon>Eukaryota</taxon>
        <taxon>Metazoa</taxon>
        <taxon>Spiralia</taxon>
        <taxon>Lophotrochozoa</taxon>
        <taxon>Mollusca</taxon>
        <taxon>Gastropoda</taxon>
        <taxon>Heterobranchia</taxon>
        <taxon>Euthyneura</taxon>
        <taxon>Panpulmonata</taxon>
        <taxon>Eupulmonata</taxon>
        <taxon>Stylommatophora</taxon>
        <taxon>Helicina</taxon>
        <taxon>Arionoidea</taxon>
        <taxon>Arionidae</taxon>
        <taxon>Arion</taxon>
    </lineage>
</organism>
<gene>
    <name evidence="1" type="primary">ORF136367</name>
</gene>
<dbReference type="EMBL" id="HACG01036444">
    <property type="protein sequence ID" value="CEK83309.1"/>
    <property type="molecule type" value="Transcribed_RNA"/>
</dbReference>
<evidence type="ECO:0000313" key="1">
    <source>
        <dbReference type="EMBL" id="CEK83309.1"/>
    </source>
</evidence>
<dbReference type="AlphaFoldDB" id="A0A0B7AQL2"/>
<accession>A0A0B7AQL2</accession>
<reference evidence="1" key="1">
    <citation type="submission" date="2014-12" db="EMBL/GenBank/DDBJ databases">
        <title>Insight into the proteome of Arion vulgaris.</title>
        <authorList>
            <person name="Aradska J."/>
            <person name="Bulat T."/>
            <person name="Smidak R."/>
            <person name="Sarate P."/>
            <person name="Gangsoo J."/>
            <person name="Sialana F."/>
            <person name="Bilban M."/>
            <person name="Lubec G."/>
        </authorList>
    </citation>
    <scope>NUCLEOTIDE SEQUENCE</scope>
    <source>
        <tissue evidence="1">Skin</tissue>
    </source>
</reference>
<proteinExistence type="predicted"/>